<name>A0A371HIX3_MUCPR</name>
<evidence type="ECO:0000313" key="2">
    <source>
        <dbReference type="EMBL" id="RDY02748.1"/>
    </source>
</evidence>
<accession>A0A371HIX3</accession>
<dbReference type="AlphaFoldDB" id="A0A371HIX3"/>
<comment type="caution">
    <text evidence="2">The sequence shown here is derived from an EMBL/GenBank/DDBJ whole genome shotgun (WGS) entry which is preliminary data.</text>
</comment>
<evidence type="ECO:0000256" key="1">
    <source>
        <dbReference type="SAM" id="MobiDB-lite"/>
    </source>
</evidence>
<proteinExistence type="predicted"/>
<organism evidence="2 3">
    <name type="scientific">Mucuna pruriens</name>
    <name type="common">Velvet bean</name>
    <name type="synonym">Dolichos pruriens</name>
    <dbReference type="NCBI Taxonomy" id="157652"/>
    <lineage>
        <taxon>Eukaryota</taxon>
        <taxon>Viridiplantae</taxon>
        <taxon>Streptophyta</taxon>
        <taxon>Embryophyta</taxon>
        <taxon>Tracheophyta</taxon>
        <taxon>Spermatophyta</taxon>
        <taxon>Magnoliopsida</taxon>
        <taxon>eudicotyledons</taxon>
        <taxon>Gunneridae</taxon>
        <taxon>Pentapetalae</taxon>
        <taxon>rosids</taxon>
        <taxon>fabids</taxon>
        <taxon>Fabales</taxon>
        <taxon>Fabaceae</taxon>
        <taxon>Papilionoideae</taxon>
        <taxon>50 kb inversion clade</taxon>
        <taxon>NPAAA clade</taxon>
        <taxon>indigoferoid/millettioid clade</taxon>
        <taxon>Phaseoleae</taxon>
        <taxon>Mucuna</taxon>
    </lineage>
</organism>
<feature type="non-terminal residue" evidence="2">
    <location>
        <position position="1"/>
    </location>
</feature>
<protein>
    <submittedName>
        <fullName evidence="2">Uncharacterized protein</fullName>
    </submittedName>
</protein>
<keyword evidence="3" id="KW-1185">Reference proteome</keyword>
<sequence length="109" mass="12380">MTHASPCYVDICSYLVASTYPIGASKVVKEQLENDAKYYIWDDPYLCKLCNDQVTRRCILESKIKSEATMDQCGQPKKSLTMGYIGPPSSETRIDSYQPTNSARKLEWL</sequence>
<dbReference type="Proteomes" id="UP000257109">
    <property type="component" value="Unassembled WGS sequence"/>
</dbReference>
<reference evidence="2" key="1">
    <citation type="submission" date="2018-05" db="EMBL/GenBank/DDBJ databases">
        <title>Draft genome of Mucuna pruriens seed.</title>
        <authorList>
            <person name="Nnadi N.E."/>
            <person name="Vos R."/>
            <person name="Hasami M.H."/>
            <person name="Devisetty U.K."/>
            <person name="Aguiy J.C."/>
        </authorList>
    </citation>
    <scope>NUCLEOTIDE SEQUENCE [LARGE SCALE GENOMIC DNA]</scope>
    <source>
        <strain evidence="2">JCA_2017</strain>
    </source>
</reference>
<feature type="compositionally biased region" description="Polar residues" evidence="1">
    <location>
        <begin position="89"/>
        <end position="103"/>
    </location>
</feature>
<dbReference type="EMBL" id="QJKJ01002469">
    <property type="protein sequence ID" value="RDY02748.1"/>
    <property type="molecule type" value="Genomic_DNA"/>
</dbReference>
<dbReference type="OrthoDB" id="1432876at2759"/>
<evidence type="ECO:0000313" key="3">
    <source>
        <dbReference type="Proteomes" id="UP000257109"/>
    </source>
</evidence>
<feature type="region of interest" description="Disordered" evidence="1">
    <location>
        <begin position="79"/>
        <end position="109"/>
    </location>
</feature>
<gene>
    <name evidence="2" type="ORF">CR513_13770</name>
</gene>